<evidence type="ECO:0000256" key="2">
    <source>
        <dbReference type="ARBA" id="ARBA00022452"/>
    </source>
</evidence>
<evidence type="ECO:0000256" key="4">
    <source>
        <dbReference type="ARBA" id="ARBA00023136"/>
    </source>
</evidence>
<keyword evidence="5" id="KW-0998">Cell outer membrane</keyword>
<protein>
    <submittedName>
        <fullName evidence="7">Outer membrane protein TolC</fullName>
    </submittedName>
</protein>
<dbReference type="GO" id="GO:0015288">
    <property type="term" value="F:porin activity"/>
    <property type="evidence" value="ECO:0007669"/>
    <property type="project" value="TreeGrafter"/>
</dbReference>
<feature type="coiled-coil region" evidence="6">
    <location>
        <begin position="171"/>
        <end position="221"/>
    </location>
</feature>
<dbReference type="Proteomes" id="UP000322545">
    <property type="component" value="Unassembled WGS sequence"/>
</dbReference>
<dbReference type="Gene3D" id="1.20.1600.10">
    <property type="entry name" value="Outer membrane efflux proteins (OEP)"/>
    <property type="match status" value="2"/>
</dbReference>
<evidence type="ECO:0000256" key="5">
    <source>
        <dbReference type="ARBA" id="ARBA00023237"/>
    </source>
</evidence>
<dbReference type="PANTHER" id="PTHR30026">
    <property type="entry name" value="OUTER MEMBRANE PROTEIN TOLC"/>
    <property type="match status" value="1"/>
</dbReference>
<dbReference type="GO" id="GO:1990281">
    <property type="term" value="C:efflux pump complex"/>
    <property type="evidence" value="ECO:0007669"/>
    <property type="project" value="TreeGrafter"/>
</dbReference>
<accession>A0A1M7DS78</accession>
<evidence type="ECO:0000313" key="8">
    <source>
        <dbReference type="Proteomes" id="UP000322545"/>
    </source>
</evidence>
<name>A0A1M7DS78_9RHOB</name>
<keyword evidence="2" id="KW-1134">Transmembrane beta strand</keyword>
<evidence type="ECO:0000256" key="3">
    <source>
        <dbReference type="ARBA" id="ARBA00022692"/>
    </source>
</evidence>
<evidence type="ECO:0000313" key="7">
    <source>
        <dbReference type="EMBL" id="SHL82371.1"/>
    </source>
</evidence>
<dbReference type="AlphaFoldDB" id="A0A1M7DS78"/>
<dbReference type="EMBL" id="FRCB01000003">
    <property type="protein sequence ID" value="SHL82371.1"/>
    <property type="molecule type" value="Genomic_DNA"/>
</dbReference>
<sequence>MVTSSTVSGPPFRFCGQSGSGVCRVTFAALTAVCLLAGCVPQDGGSALLADQAHSGQAPSATDDQDVGTLTTTYVLSGAYLEDWQPALRNETAIAEVALEANRMSIDRSPTLFLLRAAEAESAAEKAAWFPRIRPTASLGVGSTGPGIGISVTQMIYDFSQTRTRREKAEISRAMTEIQFWQERNEDVRDALLSYVDAVEANEIIAARQDLEQRLMELAMQEADRVQSGVTGQGDTLFLDVSRQENRRDMIRQRARLTDARARLLRDAGVRLDQAPQLRFAALSGACQAPQKRDHAPDLLRARLAVELAMMSEQEARKNLFPRIVAAADLTTGTGGSPEDNARIAFEGGSIAGGGARLRIEAERQKTLAAERGFTTARHDLARELERLDIDTHALRNTLREYGELVQTTERSLALFKDRFLAGAASVSEAVRLEVERNANLVAIAETRGAIERNCVEAARLYGALSAADIDLE</sequence>
<keyword evidence="3" id="KW-0812">Transmembrane</keyword>
<dbReference type="GO" id="GO:0015562">
    <property type="term" value="F:efflux transmembrane transporter activity"/>
    <property type="evidence" value="ECO:0007669"/>
    <property type="project" value="InterPro"/>
</dbReference>
<keyword evidence="8" id="KW-1185">Reference proteome</keyword>
<reference evidence="7 8" key="1">
    <citation type="submission" date="2016-11" db="EMBL/GenBank/DDBJ databases">
        <authorList>
            <person name="Varghese N."/>
            <person name="Submissions S."/>
        </authorList>
    </citation>
    <scope>NUCLEOTIDE SEQUENCE [LARGE SCALE GENOMIC DNA]</scope>
    <source>
        <strain evidence="7 8">DSM 28249</strain>
    </source>
</reference>
<evidence type="ECO:0000256" key="1">
    <source>
        <dbReference type="ARBA" id="ARBA00004442"/>
    </source>
</evidence>
<organism evidence="7 8">
    <name type="scientific">Roseovarius litoreus</name>
    <dbReference type="NCBI Taxonomy" id="1155722"/>
    <lineage>
        <taxon>Bacteria</taxon>
        <taxon>Pseudomonadati</taxon>
        <taxon>Pseudomonadota</taxon>
        <taxon>Alphaproteobacteria</taxon>
        <taxon>Rhodobacterales</taxon>
        <taxon>Roseobacteraceae</taxon>
        <taxon>Roseovarius</taxon>
    </lineage>
</organism>
<dbReference type="InterPro" id="IPR051906">
    <property type="entry name" value="TolC-like"/>
</dbReference>
<evidence type="ECO:0000256" key="6">
    <source>
        <dbReference type="SAM" id="Coils"/>
    </source>
</evidence>
<dbReference type="PANTHER" id="PTHR30026:SF20">
    <property type="entry name" value="OUTER MEMBRANE PROTEIN TOLC"/>
    <property type="match status" value="1"/>
</dbReference>
<keyword evidence="4" id="KW-0472">Membrane</keyword>
<keyword evidence="6" id="KW-0175">Coiled coil</keyword>
<comment type="subcellular location">
    <subcellularLocation>
        <location evidence="1">Cell outer membrane</location>
    </subcellularLocation>
</comment>
<dbReference type="SUPFAM" id="SSF56954">
    <property type="entry name" value="Outer membrane efflux proteins (OEP)"/>
    <property type="match status" value="1"/>
</dbReference>
<dbReference type="GO" id="GO:0009279">
    <property type="term" value="C:cell outer membrane"/>
    <property type="evidence" value="ECO:0007669"/>
    <property type="project" value="UniProtKB-SubCell"/>
</dbReference>
<proteinExistence type="predicted"/>
<gene>
    <name evidence="7" type="ORF">SAMN05443432_10339</name>
</gene>